<proteinExistence type="predicted"/>
<reference evidence="2" key="1">
    <citation type="journal article" date="2014" name="Int. J. Syst. Evol. Microbiol.">
        <title>Complete genome of a new Firmicutes species belonging to the dominant human colonic microbiota ('Ruminococcus bicirculans') reveals two chromosomes and a selective capacity to utilize plant glucans.</title>
        <authorList>
            <consortium name="NISC Comparative Sequencing Program"/>
            <person name="Wegmann U."/>
            <person name="Louis P."/>
            <person name="Goesmann A."/>
            <person name="Henrissat B."/>
            <person name="Duncan S.H."/>
            <person name="Flint H.J."/>
        </authorList>
    </citation>
    <scope>NUCLEOTIDE SEQUENCE</scope>
    <source>
        <strain evidence="2">CGMCC 4.5581</strain>
    </source>
</reference>
<accession>A0A846LTQ1</accession>
<dbReference type="EMBL" id="BMMI01000007">
    <property type="protein sequence ID" value="GGL78198.1"/>
    <property type="molecule type" value="Genomic_DNA"/>
</dbReference>
<evidence type="ECO:0000313" key="4">
    <source>
        <dbReference type="Proteomes" id="UP000552836"/>
    </source>
</evidence>
<reference evidence="2" key="4">
    <citation type="submission" date="2024-05" db="EMBL/GenBank/DDBJ databases">
        <authorList>
            <person name="Sun Q."/>
            <person name="Zhou Y."/>
        </authorList>
    </citation>
    <scope>NUCLEOTIDE SEQUENCE</scope>
    <source>
        <strain evidence="2">CGMCC 4.5581</strain>
    </source>
</reference>
<reference evidence="3 4" key="3">
    <citation type="submission" date="2020-02" db="EMBL/GenBank/DDBJ databases">
        <title>Sequencing the genomes of 1000 actinobacteria strains.</title>
        <authorList>
            <person name="Klenk H.-P."/>
        </authorList>
    </citation>
    <scope>NUCLEOTIDE SEQUENCE [LARGE SCALE GENOMIC DNA]</scope>
    <source>
        <strain evidence="3 4">DSM 45201</strain>
    </source>
</reference>
<sequence length="161" mass="17570">MTTERATDLGSGATPAEDSDAGSLGRVDATTGWQFAQRTWIRAFRAGRHVLLLAEGRVPDPGFEVDVQRSPLRVFPQQYDLVQRRRPGFFPAVLVPYRHAEVVLFPVEAPVVVVHHADGSDSVDVEEAEEDLAGFAAVVPTARPAATPPRPRSRPWAPRPG</sequence>
<evidence type="ECO:0000313" key="2">
    <source>
        <dbReference type="EMBL" id="GGL78198.1"/>
    </source>
</evidence>
<organism evidence="3 4">
    <name type="scientific">Modestobacter marinus</name>
    <dbReference type="NCBI Taxonomy" id="477641"/>
    <lineage>
        <taxon>Bacteria</taxon>
        <taxon>Bacillati</taxon>
        <taxon>Actinomycetota</taxon>
        <taxon>Actinomycetes</taxon>
        <taxon>Geodermatophilales</taxon>
        <taxon>Geodermatophilaceae</taxon>
        <taxon>Modestobacter</taxon>
    </lineage>
</organism>
<feature type="region of interest" description="Disordered" evidence="1">
    <location>
        <begin position="1"/>
        <end position="25"/>
    </location>
</feature>
<dbReference type="EMBL" id="JAAMPA010000002">
    <property type="protein sequence ID" value="NIH69015.1"/>
    <property type="molecule type" value="Genomic_DNA"/>
</dbReference>
<keyword evidence="5" id="KW-1185">Reference proteome</keyword>
<dbReference type="RefSeq" id="WP_166756612.1">
    <property type="nucleotide sequence ID" value="NZ_BAABJU010000003.1"/>
</dbReference>
<feature type="region of interest" description="Disordered" evidence="1">
    <location>
        <begin position="140"/>
        <end position="161"/>
    </location>
</feature>
<dbReference type="Proteomes" id="UP000648663">
    <property type="component" value="Unassembled WGS sequence"/>
</dbReference>
<evidence type="ECO:0000313" key="5">
    <source>
        <dbReference type="Proteomes" id="UP000648663"/>
    </source>
</evidence>
<dbReference type="AlphaFoldDB" id="A0A846LTQ1"/>
<comment type="caution">
    <text evidence="3">The sequence shown here is derived from an EMBL/GenBank/DDBJ whole genome shotgun (WGS) entry which is preliminary data.</text>
</comment>
<gene>
    <name evidence="3" type="ORF">FB380_003503</name>
    <name evidence="2" type="ORF">GCM10011589_37850</name>
</gene>
<evidence type="ECO:0000313" key="3">
    <source>
        <dbReference type="EMBL" id="NIH69015.1"/>
    </source>
</evidence>
<evidence type="ECO:0000256" key="1">
    <source>
        <dbReference type="SAM" id="MobiDB-lite"/>
    </source>
</evidence>
<reference evidence="5" key="2">
    <citation type="journal article" date="2019" name="Int. J. Syst. Evol. Microbiol.">
        <title>The Global Catalogue of Microorganisms (GCM) 10K type strain sequencing project: providing services to taxonomists for standard genome sequencing and annotation.</title>
        <authorList>
            <consortium name="The Broad Institute Genomics Platform"/>
            <consortium name="The Broad Institute Genome Sequencing Center for Infectious Disease"/>
            <person name="Wu L."/>
            <person name="Ma J."/>
        </authorList>
    </citation>
    <scope>NUCLEOTIDE SEQUENCE [LARGE SCALE GENOMIC DNA]</scope>
    <source>
        <strain evidence="5">CGMCC 4.5581</strain>
    </source>
</reference>
<dbReference type="Proteomes" id="UP000552836">
    <property type="component" value="Unassembled WGS sequence"/>
</dbReference>
<name>A0A846LTQ1_9ACTN</name>
<protein>
    <submittedName>
        <fullName evidence="3">Uncharacterized protein</fullName>
    </submittedName>
</protein>